<protein>
    <recommendedName>
        <fullName evidence="4">PEBP-like protein</fullName>
    </recommendedName>
</protein>
<name>A0AA97P7Y0_PYRO3</name>
<comment type="similarity">
    <text evidence="1">Belongs to the phosphatidylethanolamine-binding protein family.</text>
</comment>
<dbReference type="Gene3D" id="3.90.280.10">
    <property type="entry name" value="PEBP-like"/>
    <property type="match status" value="1"/>
</dbReference>
<dbReference type="InterPro" id="IPR035810">
    <property type="entry name" value="PEBP_euk"/>
</dbReference>
<evidence type="ECO:0008006" key="4">
    <source>
        <dbReference type="Google" id="ProtNLM"/>
    </source>
</evidence>
<dbReference type="Pfam" id="PF01161">
    <property type="entry name" value="PBP"/>
    <property type="match status" value="1"/>
</dbReference>
<dbReference type="AlphaFoldDB" id="A0AA97P7Y0"/>
<accession>A0AA97P7Y0</accession>
<dbReference type="InterPro" id="IPR001858">
    <property type="entry name" value="Phosphatidylethanolamine-bd_CS"/>
</dbReference>
<organism evidence="3">
    <name type="scientific">Pyricularia oryzae (strain Y34)</name>
    <name type="common">Rice blast fungus</name>
    <name type="synonym">Magnaporthe oryzae</name>
    <dbReference type="NCBI Taxonomy" id="1143189"/>
    <lineage>
        <taxon>Eukaryota</taxon>
        <taxon>Fungi</taxon>
        <taxon>Dikarya</taxon>
        <taxon>Ascomycota</taxon>
        <taxon>Pezizomycotina</taxon>
        <taxon>Sordariomycetes</taxon>
        <taxon>Sordariomycetidae</taxon>
        <taxon>Magnaporthales</taxon>
        <taxon>Pyriculariaceae</taxon>
        <taxon>Pyricularia</taxon>
    </lineage>
</organism>
<dbReference type="GO" id="GO:0030162">
    <property type="term" value="P:regulation of proteolysis"/>
    <property type="evidence" value="ECO:0007669"/>
    <property type="project" value="TreeGrafter"/>
</dbReference>
<dbReference type="GO" id="GO:0046578">
    <property type="term" value="P:regulation of Ras protein signal transduction"/>
    <property type="evidence" value="ECO:0007669"/>
    <property type="project" value="TreeGrafter"/>
</dbReference>
<dbReference type="PROSITE" id="PS01220">
    <property type="entry name" value="PBP"/>
    <property type="match status" value="1"/>
</dbReference>
<dbReference type="SUPFAM" id="SSF49777">
    <property type="entry name" value="PEBP-like"/>
    <property type="match status" value="1"/>
</dbReference>
<dbReference type="GO" id="GO:0030414">
    <property type="term" value="F:peptidase inhibitor activity"/>
    <property type="evidence" value="ECO:0007669"/>
    <property type="project" value="TreeGrafter"/>
</dbReference>
<dbReference type="EMBL" id="JH793818">
    <property type="protein sequence ID" value="ELQ43695.1"/>
    <property type="molecule type" value="Genomic_DNA"/>
</dbReference>
<evidence type="ECO:0000256" key="2">
    <source>
        <dbReference type="SAM" id="MobiDB-lite"/>
    </source>
</evidence>
<reference evidence="3" key="1">
    <citation type="journal article" date="2012" name="PLoS Genet.">
        <title>Comparative analysis of the genomes of two field isolates of the rice blast fungus Magnaporthe oryzae.</title>
        <authorList>
            <person name="Xue M."/>
            <person name="Yang J."/>
            <person name="Li Z."/>
            <person name="Hu S."/>
            <person name="Yao N."/>
            <person name="Dean R.A."/>
            <person name="Zhao W."/>
            <person name="Shen M."/>
            <person name="Zhang H."/>
            <person name="Li C."/>
            <person name="Liu L."/>
            <person name="Cao L."/>
            <person name="Xu X."/>
            <person name="Xing Y."/>
            <person name="Hsiang T."/>
            <person name="Zhang Z."/>
            <person name="Xu J.R."/>
            <person name="Peng Y.L."/>
        </authorList>
    </citation>
    <scope>NUCLEOTIDE SEQUENCE</scope>
    <source>
        <strain evidence="3">Y34</strain>
    </source>
</reference>
<evidence type="ECO:0000256" key="1">
    <source>
        <dbReference type="ARBA" id="ARBA00007091"/>
    </source>
</evidence>
<feature type="compositionally biased region" description="Gly residues" evidence="2">
    <location>
        <begin position="420"/>
        <end position="429"/>
    </location>
</feature>
<evidence type="ECO:0000313" key="3">
    <source>
        <dbReference type="EMBL" id="ELQ43695.1"/>
    </source>
</evidence>
<proteinExistence type="inferred from homology"/>
<dbReference type="CDD" id="cd00866">
    <property type="entry name" value="PEBP_euk"/>
    <property type="match status" value="1"/>
</dbReference>
<dbReference type="Proteomes" id="UP000011086">
    <property type="component" value="Unassembled WGS sequence"/>
</dbReference>
<feature type="region of interest" description="Disordered" evidence="2">
    <location>
        <begin position="411"/>
        <end position="441"/>
    </location>
</feature>
<sequence>MSYIFSWARIASPWLKADFCHCLQAAKSARSRRPSRNATQWIVDHEELPKQVIVANYVLKMLVSPEIHRPRRSTLPTWLNRKVNWIVNLVPSKQAVIRGHARTFQTSRNYPTGSASSDVFLRFSGICQDFRYRRTNGPELHTKPGTYAVSWARLENHLYKARGPSGDILRGTFHVPKSQRYKRSSRLRSPFSGCIAFAAAMTPVVANMPPSEFNFPSVNNDTVLTVAYTFNGNTTVVDPGTMFGGNVARNQPQLAVDPTKFRSLADYTGQYVVIMIDPDAPSPDNPIRRSILHWLASGITQTLGGGSGRISGQRSLTNSTPATVPYAAPGPPPSSSAHRYFFYIWQQPPGFQVPSSFNPNNRANFDIENFVRETNLGAPAAANYIYVSRQDSVPMTFIASPGSEYPGGNGNAVFPRKGDGNGNGNGNGNDNGDPYNPNYPDEGAASGGIQMSNFAALISFVAMGLACLV</sequence>
<dbReference type="InterPro" id="IPR036610">
    <property type="entry name" value="PEBP-like_sf"/>
</dbReference>
<gene>
    <name evidence="3" type="ORF">OOU_Y34scaffold00140g103</name>
</gene>
<feature type="compositionally biased region" description="Low complexity" evidence="2">
    <location>
        <begin position="430"/>
        <end position="441"/>
    </location>
</feature>
<dbReference type="GO" id="GO:0005543">
    <property type="term" value="F:phospholipid binding"/>
    <property type="evidence" value="ECO:0007669"/>
    <property type="project" value="TreeGrafter"/>
</dbReference>
<dbReference type="InterPro" id="IPR008914">
    <property type="entry name" value="PEBP"/>
</dbReference>
<dbReference type="PANTHER" id="PTHR11362">
    <property type="entry name" value="PHOSPHATIDYLETHANOLAMINE-BINDING PROTEIN"/>
    <property type="match status" value="1"/>
</dbReference>
<dbReference type="PANTHER" id="PTHR11362:SF148">
    <property type="entry name" value="CARBOXYPEPTIDASE Y INHIBITOR"/>
    <property type="match status" value="1"/>
</dbReference>